<dbReference type="Gene3D" id="3.10.10.10">
    <property type="entry name" value="HIV Type 1 Reverse Transcriptase, subunit A, domain 1"/>
    <property type="match status" value="1"/>
</dbReference>
<protein>
    <submittedName>
        <fullName evidence="1">Transposon Ty3-G Gag-Pol polyprotein like</fullName>
    </submittedName>
</protein>
<organism evidence="1 2">
    <name type="scientific">Argiope bruennichi</name>
    <name type="common">Wasp spider</name>
    <name type="synonym">Aranea bruennichi</name>
    <dbReference type="NCBI Taxonomy" id="94029"/>
    <lineage>
        <taxon>Eukaryota</taxon>
        <taxon>Metazoa</taxon>
        <taxon>Ecdysozoa</taxon>
        <taxon>Arthropoda</taxon>
        <taxon>Chelicerata</taxon>
        <taxon>Arachnida</taxon>
        <taxon>Araneae</taxon>
        <taxon>Araneomorphae</taxon>
        <taxon>Entelegynae</taxon>
        <taxon>Araneoidea</taxon>
        <taxon>Araneidae</taxon>
        <taxon>Argiope</taxon>
    </lineage>
</organism>
<dbReference type="InterPro" id="IPR051320">
    <property type="entry name" value="Viral_Replic_Matur_Polypro"/>
</dbReference>
<dbReference type="EMBL" id="JABXBU010002231">
    <property type="protein sequence ID" value="KAF8764473.1"/>
    <property type="molecule type" value="Genomic_DNA"/>
</dbReference>
<comment type="caution">
    <text evidence="1">The sequence shown here is derived from an EMBL/GenBank/DDBJ whole genome shotgun (WGS) entry which is preliminary data.</text>
</comment>
<evidence type="ECO:0000313" key="2">
    <source>
        <dbReference type="Proteomes" id="UP000807504"/>
    </source>
</evidence>
<dbReference type="InterPro" id="IPR043502">
    <property type="entry name" value="DNA/RNA_pol_sf"/>
</dbReference>
<dbReference type="GO" id="GO:0071897">
    <property type="term" value="P:DNA biosynthetic process"/>
    <property type="evidence" value="ECO:0007669"/>
    <property type="project" value="UniProtKB-ARBA"/>
</dbReference>
<sequence>MVDLKFFEVGESDYTSPMILVEAPGKNPRPCIDYRRLNKLTLTMYYPLPNLEDSRDCSSCNVYNETVLKRIEAANFSLKPSKCKFARDHVLYLGHTIGQGSRRPSETKVQAVVDFLTPKTKTDVRAFLGLSG</sequence>
<dbReference type="PANTHER" id="PTHR33064">
    <property type="entry name" value="POL PROTEIN"/>
    <property type="match status" value="1"/>
</dbReference>
<keyword evidence="2" id="KW-1185">Reference proteome</keyword>
<reference evidence="1" key="1">
    <citation type="journal article" date="2020" name="bioRxiv">
        <title>Chromosome-level reference genome of the European wasp spider Argiope bruennichi: a resource for studies on range expansion and evolutionary adaptation.</title>
        <authorList>
            <person name="Sheffer M.M."/>
            <person name="Hoppe A."/>
            <person name="Krehenwinkel H."/>
            <person name="Uhl G."/>
            <person name="Kuss A.W."/>
            <person name="Jensen L."/>
            <person name="Jensen C."/>
            <person name="Gillespie R.G."/>
            <person name="Hoff K.J."/>
            <person name="Prost S."/>
        </authorList>
    </citation>
    <scope>NUCLEOTIDE SEQUENCE</scope>
</reference>
<reference evidence="1" key="2">
    <citation type="submission" date="2020-06" db="EMBL/GenBank/DDBJ databases">
        <authorList>
            <person name="Sheffer M."/>
        </authorList>
    </citation>
    <scope>NUCLEOTIDE SEQUENCE</scope>
</reference>
<dbReference type="Proteomes" id="UP000807504">
    <property type="component" value="Unassembled WGS sequence"/>
</dbReference>
<name>A0A8T0E202_ARGBR</name>
<gene>
    <name evidence="1" type="ORF">HNY73_022540</name>
</gene>
<dbReference type="AlphaFoldDB" id="A0A8T0E202"/>
<accession>A0A8T0E202</accession>
<dbReference type="PANTHER" id="PTHR33064:SF29">
    <property type="entry name" value="PEPTIDASE A2 DOMAIN-CONTAINING PROTEIN-RELATED"/>
    <property type="match status" value="1"/>
</dbReference>
<dbReference type="SUPFAM" id="SSF56672">
    <property type="entry name" value="DNA/RNA polymerases"/>
    <property type="match status" value="1"/>
</dbReference>
<proteinExistence type="predicted"/>
<evidence type="ECO:0000313" key="1">
    <source>
        <dbReference type="EMBL" id="KAF8764473.1"/>
    </source>
</evidence>